<proteinExistence type="predicted"/>
<keyword evidence="2" id="KW-0186">Copper</keyword>
<evidence type="ECO:0000256" key="3">
    <source>
        <dbReference type="SAM" id="MobiDB-lite"/>
    </source>
</evidence>
<dbReference type="PRINTS" id="PR00092">
    <property type="entry name" value="TYROSINASE"/>
</dbReference>
<accession>A0ABR4D8P8</accession>
<reference evidence="6 7" key="1">
    <citation type="journal article" date="2024" name="Commun. Biol.">
        <title>Comparative genomic analysis of thermophilic fungi reveals convergent evolutionary adaptations and gene losses.</title>
        <authorList>
            <person name="Steindorff A.S."/>
            <person name="Aguilar-Pontes M.V."/>
            <person name="Robinson A.J."/>
            <person name="Andreopoulos B."/>
            <person name="LaButti K."/>
            <person name="Kuo A."/>
            <person name="Mondo S."/>
            <person name="Riley R."/>
            <person name="Otillar R."/>
            <person name="Haridas S."/>
            <person name="Lipzen A."/>
            <person name="Grimwood J."/>
            <person name="Schmutz J."/>
            <person name="Clum A."/>
            <person name="Reid I.D."/>
            <person name="Moisan M.C."/>
            <person name="Butler G."/>
            <person name="Nguyen T.T.M."/>
            <person name="Dewar K."/>
            <person name="Conant G."/>
            <person name="Drula E."/>
            <person name="Henrissat B."/>
            <person name="Hansel C."/>
            <person name="Singer S."/>
            <person name="Hutchinson M.I."/>
            <person name="de Vries R.P."/>
            <person name="Natvig D.O."/>
            <person name="Powell A.J."/>
            <person name="Tsang A."/>
            <person name="Grigoriev I.V."/>
        </authorList>
    </citation>
    <scope>NUCLEOTIDE SEQUENCE [LARGE SCALE GENOMIC DNA]</scope>
    <source>
        <strain evidence="6 7">ATCC 22073</strain>
    </source>
</reference>
<feature type="region of interest" description="Disordered" evidence="3">
    <location>
        <begin position="289"/>
        <end position="332"/>
    </location>
</feature>
<dbReference type="RefSeq" id="XP_070864694.1">
    <property type="nucleotide sequence ID" value="XM_071011906.1"/>
</dbReference>
<dbReference type="InterPro" id="IPR002227">
    <property type="entry name" value="Tyrosinase_Cu-bd"/>
</dbReference>
<dbReference type="Proteomes" id="UP001600064">
    <property type="component" value="Unassembled WGS sequence"/>
</dbReference>
<dbReference type="Gene3D" id="1.10.1280.10">
    <property type="entry name" value="Di-copper center containing domain from catechol oxidase"/>
    <property type="match status" value="1"/>
</dbReference>
<keyword evidence="7" id="KW-1185">Reference proteome</keyword>
<keyword evidence="4" id="KW-0732">Signal</keyword>
<evidence type="ECO:0000256" key="2">
    <source>
        <dbReference type="ARBA" id="ARBA00023008"/>
    </source>
</evidence>
<dbReference type="PROSITE" id="PS00498">
    <property type="entry name" value="TYROSINASE_2"/>
    <property type="match status" value="1"/>
</dbReference>
<evidence type="ECO:0000313" key="7">
    <source>
        <dbReference type="Proteomes" id="UP001600064"/>
    </source>
</evidence>
<dbReference type="InterPro" id="IPR050316">
    <property type="entry name" value="Tyrosinase/Hemocyanin"/>
</dbReference>
<organism evidence="6 7">
    <name type="scientific">Remersonia thermophila</name>
    <dbReference type="NCBI Taxonomy" id="72144"/>
    <lineage>
        <taxon>Eukaryota</taxon>
        <taxon>Fungi</taxon>
        <taxon>Dikarya</taxon>
        <taxon>Ascomycota</taxon>
        <taxon>Pezizomycotina</taxon>
        <taxon>Sordariomycetes</taxon>
        <taxon>Sordariomycetidae</taxon>
        <taxon>Sordariales</taxon>
        <taxon>Sordariales incertae sedis</taxon>
        <taxon>Remersonia</taxon>
    </lineage>
</organism>
<protein>
    <recommendedName>
        <fullName evidence="5">Tyrosinase copper-binding domain-containing protein</fullName>
    </recommendedName>
</protein>
<feature type="signal peptide" evidence="4">
    <location>
        <begin position="1"/>
        <end position="19"/>
    </location>
</feature>
<evidence type="ECO:0000259" key="5">
    <source>
        <dbReference type="PROSITE" id="PS00498"/>
    </source>
</evidence>
<feature type="chain" id="PRO_5045517183" description="Tyrosinase copper-binding domain-containing protein" evidence="4">
    <location>
        <begin position="20"/>
        <end position="365"/>
    </location>
</feature>
<dbReference type="EMBL" id="JAZGUE010000005">
    <property type="protein sequence ID" value="KAL2265967.1"/>
    <property type="molecule type" value="Genomic_DNA"/>
</dbReference>
<comment type="caution">
    <text evidence="6">The sequence shown here is derived from an EMBL/GenBank/DDBJ whole genome shotgun (WGS) entry which is preliminary data.</text>
</comment>
<gene>
    <name evidence="6" type="ORF">VTJ83DRAFT_5319</name>
</gene>
<sequence length="365" mass="39774">MVLPSLLVTLLAGSGSAAAAVARPVTPRTSNGTCTTLLQRRAWHTFTDAEKRAYIDAELCLMAKPATLGLNGTKNRFEELQWTHQHQASIVHNVGAFLPYHRLLMWAHEKLLREECGYQGAQPYWDEVRDAGKFSTSDVLDPVTGFGGNGVGAYGCIADGPFVNFTNSLGPGYRIGFEHCIYRFVSDSVSRRAAQSYIDECYQHTTFVDFWPCAEGAPHNGGHGGIGGKMNDPIASPGDPIFYLHHSFLDKVWWDWQELNQSARLMDIGGRNKFSGGFSGGFPWGNGTLPGFPGGNGSLPGAPQDPWRSVPLQDMIPPPGSPEPEGDPGNTTTLSHILRMYGVVPDVTIADVMDTRGPLLCFEYV</sequence>
<keyword evidence="1" id="KW-0479">Metal-binding</keyword>
<dbReference type="SUPFAM" id="SSF48056">
    <property type="entry name" value="Di-copper centre-containing domain"/>
    <property type="match status" value="1"/>
</dbReference>
<evidence type="ECO:0000256" key="1">
    <source>
        <dbReference type="ARBA" id="ARBA00022723"/>
    </source>
</evidence>
<name>A0ABR4D8P8_9PEZI</name>
<dbReference type="GeneID" id="98126550"/>
<dbReference type="PANTHER" id="PTHR11474:SF126">
    <property type="entry name" value="TYROSINASE-LIKE PROTEIN TYR-1-RELATED"/>
    <property type="match status" value="1"/>
</dbReference>
<dbReference type="Pfam" id="PF00264">
    <property type="entry name" value="Tyrosinase"/>
    <property type="match status" value="1"/>
</dbReference>
<feature type="domain" description="Tyrosinase copper-binding" evidence="5">
    <location>
        <begin position="239"/>
        <end position="250"/>
    </location>
</feature>
<dbReference type="InterPro" id="IPR008922">
    <property type="entry name" value="Di-copper_centre_dom_sf"/>
</dbReference>
<evidence type="ECO:0000313" key="6">
    <source>
        <dbReference type="EMBL" id="KAL2265967.1"/>
    </source>
</evidence>
<evidence type="ECO:0000256" key="4">
    <source>
        <dbReference type="SAM" id="SignalP"/>
    </source>
</evidence>
<dbReference type="PANTHER" id="PTHR11474">
    <property type="entry name" value="TYROSINASE FAMILY MEMBER"/>
    <property type="match status" value="1"/>
</dbReference>